<dbReference type="PANTHER" id="PTHR11129">
    <property type="entry name" value="PROTEIN FARNESYLTRANSFERASE ALPHA SUBUNIT/RAB GERANYLGERANYL TRANSFERASE ALPHA SUBUNIT"/>
    <property type="match status" value="1"/>
</dbReference>
<evidence type="ECO:0000256" key="1">
    <source>
        <dbReference type="ARBA" id="ARBA00006734"/>
    </source>
</evidence>
<dbReference type="InterPro" id="IPR002088">
    <property type="entry name" value="Prenyl_trans_a"/>
</dbReference>
<protein>
    <submittedName>
        <fullName evidence="5">Uncharacterized protein</fullName>
    </submittedName>
</protein>
<organism evidence="5 6">
    <name type="scientific">Citrullus colocynthis</name>
    <name type="common">colocynth</name>
    <dbReference type="NCBI Taxonomy" id="252529"/>
    <lineage>
        <taxon>Eukaryota</taxon>
        <taxon>Viridiplantae</taxon>
        <taxon>Streptophyta</taxon>
        <taxon>Embryophyta</taxon>
        <taxon>Tracheophyta</taxon>
        <taxon>Spermatophyta</taxon>
        <taxon>Magnoliopsida</taxon>
        <taxon>eudicotyledons</taxon>
        <taxon>Gunneridae</taxon>
        <taxon>Pentapetalae</taxon>
        <taxon>rosids</taxon>
        <taxon>fabids</taxon>
        <taxon>Cucurbitales</taxon>
        <taxon>Cucurbitaceae</taxon>
        <taxon>Benincaseae</taxon>
        <taxon>Citrullus</taxon>
    </lineage>
</organism>
<keyword evidence="2" id="KW-0637">Prenyltransferase</keyword>
<evidence type="ECO:0000313" key="6">
    <source>
        <dbReference type="Proteomes" id="UP001642487"/>
    </source>
</evidence>
<dbReference type="SUPFAM" id="SSF48439">
    <property type="entry name" value="Protein prenylyltransferase"/>
    <property type="match status" value="1"/>
</dbReference>
<evidence type="ECO:0000256" key="3">
    <source>
        <dbReference type="ARBA" id="ARBA00022679"/>
    </source>
</evidence>
<dbReference type="PROSITE" id="PS51147">
    <property type="entry name" value="PFTA"/>
    <property type="match status" value="2"/>
</dbReference>
<dbReference type="Gene3D" id="1.25.40.120">
    <property type="entry name" value="Protein prenylyltransferase"/>
    <property type="match status" value="1"/>
</dbReference>
<keyword evidence="4" id="KW-0677">Repeat</keyword>
<dbReference type="PANTHER" id="PTHR11129:SF10">
    <property type="entry name" value="PROTEIN PRENYLYLTRANSFERASE SUPERFAMILY PROTEIN"/>
    <property type="match status" value="1"/>
</dbReference>
<name>A0ABP0Z4Q8_9ROSI</name>
<evidence type="ECO:0000313" key="5">
    <source>
        <dbReference type="EMBL" id="CAK9325925.1"/>
    </source>
</evidence>
<evidence type="ECO:0000256" key="2">
    <source>
        <dbReference type="ARBA" id="ARBA00022602"/>
    </source>
</evidence>
<keyword evidence="3" id="KW-0808">Transferase</keyword>
<dbReference type="EMBL" id="OZ021741">
    <property type="protein sequence ID" value="CAK9325925.1"/>
    <property type="molecule type" value="Genomic_DNA"/>
</dbReference>
<comment type="similarity">
    <text evidence="1">Belongs to the protein prenyltransferase subunit alpha family.</text>
</comment>
<keyword evidence="6" id="KW-1185">Reference proteome</keyword>
<proteinExistence type="inferred from homology"/>
<sequence>MAESTDFETRAADLLSQFEQILQSDPLIDEIGFVHPSQFVKFNEEVGNSKSATSEITGNKKSDFWLQDHKLGISTQILHPLYVAARNTFMAANMKYRSSCNQDDQTVSGNSSYGLPNSLNVVESDVMKHSRALLLLSCDFGTAWNSRKFILSKKQSLSIYLDELLLSKLVLSYFPKSEQAWSHRRWVMKLLVEKGYTVEEILKKESELVERIAEMSKMNYRAWNHRRWLVSYMSREQALNELKETRKWAALHVADNCCFHYRRRLMLKILAESTCKKISSCFSIDIYQVWKEELDWDEMLIKQYIGREALWIHRRFLSVCWMRHFAIDQKVCEQEGGIKKDIPFFIENELNLVNSCSFISNEYFEDFQAQAAGSGAYLLWLIKNCPKSKMDEKLRTYNLKTLLNKACPERYTLWDSLIDSIESSN</sequence>
<dbReference type="Pfam" id="PF01239">
    <property type="entry name" value="PPTA"/>
    <property type="match status" value="3"/>
</dbReference>
<gene>
    <name evidence="5" type="ORF">CITCOLO1_LOCUS18201</name>
</gene>
<accession>A0ABP0Z4Q8</accession>
<reference evidence="5 6" key="1">
    <citation type="submission" date="2024-03" db="EMBL/GenBank/DDBJ databases">
        <authorList>
            <person name="Gkanogiannis A."/>
            <person name="Becerra Lopez-Lavalle L."/>
        </authorList>
    </citation>
    <scope>NUCLEOTIDE SEQUENCE [LARGE SCALE GENOMIC DNA]</scope>
</reference>
<evidence type="ECO:0000256" key="4">
    <source>
        <dbReference type="ARBA" id="ARBA00022737"/>
    </source>
</evidence>
<dbReference type="Proteomes" id="UP001642487">
    <property type="component" value="Chromosome 7"/>
</dbReference>